<dbReference type="PATRIC" id="fig|1204738.3.peg.649"/>
<gene>
    <name evidence="1" type="ORF">HALTITAN_0430</name>
</gene>
<comment type="caution">
    <text evidence="1">The sequence shown here is derived from an EMBL/GenBank/DDBJ whole genome shotgun (WGS) entry which is preliminary data.</text>
</comment>
<dbReference type="Proteomes" id="UP000011651">
    <property type="component" value="Unassembled WGS sequence"/>
</dbReference>
<reference evidence="1 2" key="1">
    <citation type="journal article" date="2013" name="Genome Announc.">
        <title>Draft Genome of the Marine Gammaproteobacterium Halomonas titanicae.</title>
        <authorList>
            <person name="Sanchez-Porro C."/>
            <person name="de la Haba R.R."/>
            <person name="Cruz-Hernandez N."/>
            <person name="Gonzalez J.M."/>
            <person name="Reyes-Guirao C."/>
            <person name="Navarro-Sampedro L."/>
            <person name="Carballo M."/>
            <person name="Ventosa A."/>
        </authorList>
    </citation>
    <scope>NUCLEOTIDE SEQUENCE [LARGE SCALE GENOMIC DNA]</scope>
    <source>
        <strain evidence="1 2">BH1</strain>
    </source>
</reference>
<evidence type="ECO:0000313" key="2">
    <source>
        <dbReference type="Proteomes" id="UP000011651"/>
    </source>
</evidence>
<name>L9UCR6_9GAMM</name>
<dbReference type="Pfam" id="PF09523">
    <property type="entry name" value="DUF2390"/>
    <property type="match status" value="1"/>
</dbReference>
<dbReference type="AlphaFoldDB" id="L9UCR6"/>
<dbReference type="InterPro" id="IPR012659">
    <property type="entry name" value="CHP02444"/>
</dbReference>
<evidence type="ECO:0000313" key="1">
    <source>
        <dbReference type="EMBL" id="ELY22775.1"/>
    </source>
</evidence>
<evidence type="ECO:0008006" key="3">
    <source>
        <dbReference type="Google" id="ProtNLM"/>
    </source>
</evidence>
<accession>L9UCR6</accession>
<dbReference type="NCBIfam" id="TIGR02444">
    <property type="entry name" value="TIGR02444 family protein"/>
    <property type="match status" value="1"/>
</dbReference>
<sequence>MRSCLLPKKVGHLMRDSITLDSTRLQRLQQTPLWDFALTLYARPGVEAACLKLQEEAGLDVCEMLLHCWLYSCGLEAEPRALAYQREQRHLWQCHVTEVLRGLRQDLKASAAASESVKALRETIKQAELMAERENLQRWQAWASASPSDEERVVNVVEMSLDVDKWLLKQLFLGRCARQGEGSIKEQNEWLDSLQTLTCQLDPHQGAR</sequence>
<protein>
    <recommendedName>
        <fullName evidence="3">TIGR02444 family protein</fullName>
    </recommendedName>
</protein>
<dbReference type="EMBL" id="AOPO01000001">
    <property type="protein sequence ID" value="ELY22775.1"/>
    <property type="molecule type" value="Genomic_DNA"/>
</dbReference>
<proteinExistence type="predicted"/>
<organism evidence="1 2">
    <name type="scientific">Vreelandella titanicae BH1</name>
    <dbReference type="NCBI Taxonomy" id="1204738"/>
    <lineage>
        <taxon>Bacteria</taxon>
        <taxon>Pseudomonadati</taxon>
        <taxon>Pseudomonadota</taxon>
        <taxon>Gammaproteobacteria</taxon>
        <taxon>Oceanospirillales</taxon>
        <taxon>Halomonadaceae</taxon>
        <taxon>Vreelandella</taxon>
    </lineage>
</organism>